<reference evidence="2 3" key="1">
    <citation type="journal article" date="2013" name="PLoS Genet.">
        <title>Plant-symbiotic fungi as chemical engineers: Multi-genome analysis of the Clavicipitaceae reveals dynamics of alkaloid loci.</title>
        <authorList>
            <person name="Schardl C.L."/>
            <person name="Young C.A."/>
            <person name="Hesse U."/>
            <person name="Amyotte S.G."/>
            <person name="Andreeva K."/>
            <person name="Calie P.J."/>
            <person name="Fleetwood D.J."/>
            <person name="Haws D.C."/>
            <person name="Moore N."/>
            <person name="Oeser B."/>
            <person name="Panaccione D.G."/>
            <person name="Schweri K.K."/>
            <person name="Voisey C.R."/>
            <person name="Farman M.L."/>
            <person name="Jaromczyk J.W."/>
            <person name="Roe B.A."/>
            <person name="O'Sullivan D.M."/>
            <person name="Scott B."/>
            <person name="Tudzynski P."/>
            <person name="An Z."/>
            <person name="Arnaoudova E.G."/>
            <person name="Bullock C.T."/>
            <person name="Charlton N.D."/>
            <person name="Chen L."/>
            <person name="Cox M."/>
            <person name="Dinkins R.D."/>
            <person name="Florea S."/>
            <person name="Glenn A.E."/>
            <person name="Gordon A."/>
            <person name="Gueldener U."/>
            <person name="Harris D.R."/>
            <person name="Hollin W."/>
            <person name="Jaromczyk J."/>
            <person name="Johnson R.D."/>
            <person name="Khan A.K."/>
            <person name="Leistner E."/>
            <person name="Leuchtmann A."/>
            <person name="Li C."/>
            <person name="Liu J."/>
            <person name="Liu J."/>
            <person name="Liu M."/>
            <person name="Mace W."/>
            <person name="Machado C."/>
            <person name="Nagabhyru P."/>
            <person name="Pan J."/>
            <person name="Schmid J."/>
            <person name="Sugawara K."/>
            <person name="Steiner U."/>
            <person name="Takach J.E."/>
            <person name="Tanaka E."/>
            <person name="Webb J.S."/>
            <person name="Wilson E.V."/>
            <person name="Wiseman J.L."/>
            <person name="Yoshida R."/>
            <person name="Zeng Z."/>
        </authorList>
    </citation>
    <scope>NUCLEOTIDE SEQUENCE [LARGE SCALE GENOMIC DNA]</scope>
    <source>
        <strain evidence="2 3">20.1</strain>
    </source>
</reference>
<dbReference type="Pfam" id="PF12223">
    <property type="entry name" value="DUF3602"/>
    <property type="match status" value="1"/>
</dbReference>
<feature type="region of interest" description="Disordered" evidence="1">
    <location>
        <begin position="112"/>
        <end position="153"/>
    </location>
</feature>
<evidence type="ECO:0000313" key="3">
    <source>
        <dbReference type="Proteomes" id="UP000016801"/>
    </source>
</evidence>
<feature type="region of interest" description="Disordered" evidence="1">
    <location>
        <begin position="1"/>
        <end position="79"/>
    </location>
</feature>
<dbReference type="AlphaFoldDB" id="M1WDT6"/>
<dbReference type="eggNOG" id="ENOG502S8NN">
    <property type="taxonomic scope" value="Eukaryota"/>
</dbReference>
<evidence type="ECO:0000313" key="2">
    <source>
        <dbReference type="EMBL" id="CCE32373.1"/>
    </source>
</evidence>
<gene>
    <name evidence="2" type="ORF">CPUR_06233</name>
</gene>
<organism evidence="2 3">
    <name type="scientific">Claviceps purpurea (strain 20.1)</name>
    <name type="common">Ergot fungus</name>
    <name type="synonym">Sphacelia segetum</name>
    <dbReference type="NCBI Taxonomy" id="1111077"/>
    <lineage>
        <taxon>Eukaryota</taxon>
        <taxon>Fungi</taxon>
        <taxon>Dikarya</taxon>
        <taxon>Ascomycota</taxon>
        <taxon>Pezizomycotina</taxon>
        <taxon>Sordariomycetes</taxon>
        <taxon>Hypocreomycetidae</taxon>
        <taxon>Hypocreales</taxon>
        <taxon>Clavicipitaceae</taxon>
        <taxon>Claviceps</taxon>
    </lineage>
</organism>
<evidence type="ECO:0000256" key="1">
    <source>
        <dbReference type="SAM" id="MobiDB-lite"/>
    </source>
</evidence>
<dbReference type="InterPro" id="IPR022024">
    <property type="entry name" value="DUF3602"/>
</dbReference>
<keyword evidence="3" id="KW-1185">Reference proteome</keyword>
<dbReference type="PANTHER" id="PTHR34693">
    <property type="entry name" value="PROTEIN PAR32"/>
    <property type="match status" value="1"/>
</dbReference>
<dbReference type="PhylomeDB" id="M1WDT6"/>
<dbReference type="Proteomes" id="UP000016801">
    <property type="component" value="Unassembled WGS sequence"/>
</dbReference>
<sequence>MSKYLLTEPSPSSTSFIRCGRGGAGNTFRASSKTASTTTTTTITATSTTKTSSSRRVFGGIGGAGNVHPVTEMPSPTESLDDALRHAAARDGASVGYCGRGGAGNIYRRKDKNHDAASLSSSSSSSCSVASLESKSSSSAKLWNRLSSSLSRG</sequence>
<feature type="compositionally biased region" description="Low complexity" evidence="1">
    <location>
        <begin position="30"/>
        <end position="54"/>
    </location>
</feature>
<comment type="caution">
    <text evidence="2">The sequence shown here is derived from an EMBL/GenBank/DDBJ whole genome shotgun (WGS) entry which is preliminary data.</text>
</comment>
<feature type="compositionally biased region" description="Low complexity" evidence="1">
    <location>
        <begin position="116"/>
        <end position="140"/>
    </location>
</feature>
<protein>
    <submittedName>
        <fullName evidence="2">Uncharacterized protein</fullName>
    </submittedName>
</protein>
<accession>M1WDT6</accession>
<dbReference type="PANTHER" id="PTHR34693:SF2">
    <property type="entry name" value="DUF3602 DOMAIN-CONTAINING PROTEIN"/>
    <property type="match status" value="1"/>
</dbReference>
<dbReference type="VEuPathDB" id="FungiDB:CPUR_06233"/>
<name>M1WDT6_CLAP2</name>
<dbReference type="InterPro" id="IPR053203">
    <property type="entry name" value="Cisplatin_resist-associated"/>
</dbReference>
<dbReference type="HOGENOM" id="CLU_101051_1_1_1"/>
<dbReference type="EMBL" id="CAGA01000041">
    <property type="protein sequence ID" value="CCE32373.1"/>
    <property type="molecule type" value="Genomic_DNA"/>
</dbReference>
<proteinExistence type="predicted"/>